<dbReference type="InterPro" id="IPR045068">
    <property type="entry name" value="BACURD1-3"/>
</dbReference>
<dbReference type="AlphaFoldDB" id="A0A2J7QTS5"/>
<evidence type="ECO:0000256" key="5">
    <source>
        <dbReference type="ARBA" id="ARBA00025759"/>
    </source>
</evidence>
<comment type="subcellular location">
    <subcellularLocation>
        <location evidence="1">Nucleus</location>
    </subcellularLocation>
</comment>
<dbReference type="EMBL" id="NEVH01011193">
    <property type="protein sequence ID" value="PNF31992.1"/>
    <property type="molecule type" value="Genomic_DNA"/>
</dbReference>
<dbReference type="InterPro" id="IPR000210">
    <property type="entry name" value="BTB/POZ_dom"/>
</dbReference>
<comment type="caution">
    <text evidence="8">The sequence shown here is derived from an EMBL/GenBank/DDBJ whole genome shotgun (WGS) entry which is preliminary data.</text>
</comment>
<dbReference type="SMART" id="SM00225">
    <property type="entry name" value="BTB"/>
    <property type="match status" value="1"/>
</dbReference>
<proteinExistence type="inferred from homology"/>
<feature type="domain" description="BTB" evidence="7">
    <location>
        <begin position="15"/>
        <end position="115"/>
    </location>
</feature>
<keyword evidence="9" id="KW-1185">Reference proteome</keyword>
<comment type="similarity">
    <text evidence="5">Belongs to the BACURD family.</text>
</comment>
<keyword evidence="3" id="KW-0833">Ubl conjugation pathway</keyword>
<dbReference type="PANTHER" id="PTHR11145">
    <property type="entry name" value="BTB/POZ DOMAIN-CONTAINING ADAPTER FOR CUL3-MEDIATED RHOA DEGRADATION PROTEIN FAMILY MEMBER"/>
    <property type="match status" value="1"/>
</dbReference>
<accession>A0A2J7QTS5</accession>
<dbReference type="FunCoup" id="A0A2J7QTS5">
    <property type="interactions" value="414"/>
</dbReference>
<dbReference type="Gene3D" id="3.30.710.10">
    <property type="entry name" value="Potassium Channel Kv1.1, Chain A"/>
    <property type="match status" value="1"/>
</dbReference>
<dbReference type="STRING" id="105785.A0A2J7QTS5"/>
<evidence type="ECO:0000256" key="2">
    <source>
        <dbReference type="ARBA" id="ARBA00004906"/>
    </source>
</evidence>
<dbReference type="Proteomes" id="UP000235965">
    <property type="component" value="Unassembled WGS sequence"/>
</dbReference>
<evidence type="ECO:0000256" key="1">
    <source>
        <dbReference type="ARBA" id="ARBA00004123"/>
    </source>
</evidence>
<protein>
    <submittedName>
        <fullName evidence="8">BTB/POZ domain-containing adapter for CUL3-mediated RhoA degradation protein 3</fullName>
    </submittedName>
</protein>
<dbReference type="SUPFAM" id="SSF54695">
    <property type="entry name" value="POZ domain"/>
    <property type="match status" value="1"/>
</dbReference>
<keyword evidence="4" id="KW-0539">Nucleus</keyword>
<dbReference type="GO" id="GO:0051260">
    <property type="term" value="P:protein homooligomerization"/>
    <property type="evidence" value="ECO:0007669"/>
    <property type="project" value="InterPro"/>
</dbReference>
<evidence type="ECO:0000313" key="8">
    <source>
        <dbReference type="EMBL" id="PNF31992.1"/>
    </source>
</evidence>
<dbReference type="OrthoDB" id="2333377at2759"/>
<dbReference type="CDD" id="cd18369">
    <property type="entry name" value="BTB_POZ_KCTD10-like_BACURD"/>
    <property type="match status" value="1"/>
</dbReference>
<sequence length="292" mass="32839">MSGDHKTVIKGNPSQYVKLNIGGSLHYTTIGTLTKHDTMLRAMFSGRMEVLTDSEGWILIDRCGKHFGTILNFLRDGCVPLPESSKQMAELLAEAKYYCISELAESCEQALLKKERDAEPICRVPLITSQKEEQLLISSTSKPVVKLLINRHNNKYSYTGTSDDNLLKNIELFDKLSLRFSGRVLFIKDVIGSSEICCWSFYGHGKKVAEVCCTSIVYATDKKHTKVEFPDARIYEETLNILLYENRTGPDQELMQATSTRGVVSGMSSYTSDDEEERSGLARLRSNKQNNP</sequence>
<name>A0A2J7QTS5_9NEOP</name>
<feature type="region of interest" description="Disordered" evidence="6">
    <location>
        <begin position="260"/>
        <end position="292"/>
    </location>
</feature>
<dbReference type="FunFam" id="3.30.710.10:FF:000013">
    <property type="entry name" value="BTB/POZ domain-containing adapter for CUL3-mediated RhoA degradation protein 3"/>
    <property type="match status" value="1"/>
</dbReference>
<dbReference type="PANTHER" id="PTHR11145:SF8">
    <property type="entry name" value="RE57120P"/>
    <property type="match status" value="1"/>
</dbReference>
<evidence type="ECO:0000313" key="9">
    <source>
        <dbReference type="Proteomes" id="UP000235965"/>
    </source>
</evidence>
<evidence type="ECO:0000256" key="4">
    <source>
        <dbReference type="ARBA" id="ARBA00023242"/>
    </source>
</evidence>
<evidence type="ECO:0000259" key="7">
    <source>
        <dbReference type="SMART" id="SM00225"/>
    </source>
</evidence>
<dbReference type="Pfam" id="PF02214">
    <property type="entry name" value="BTB_2"/>
    <property type="match status" value="1"/>
</dbReference>
<dbReference type="InParanoid" id="A0A2J7QTS5"/>
<evidence type="ECO:0000256" key="3">
    <source>
        <dbReference type="ARBA" id="ARBA00022786"/>
    </source>
</evidence>
<dbReference type="InterPro" id="IPR003131">
    <property type="entry name" value="T1-type_BTB"/>
</dbReference>
<comment type="pathway">
    <text evidence="2">Protein modification; protein ubiquitination.</text>
</comment>
<reference evidence="8 9" key="1">
    <citation type="submission" date="2017-12" db="EMBL/GenBank/DDBJ databases">
        <title>Hemimetabolous genomes reveal molecular basis of termite eusociality.</title>
        <authorList>
            <person name="Harrison M.C."/>
            <person name="Jongepier E."/>
            <person name="Robertson H.M."/>
            <person name="Arning N."/>
            <person name="Bitard-Feildel T."/>
            <person name="Chao H."/>
            <person name="Childers C.P."/>
            <person name="Dinh H."/>
            <person name="Doddapaneni H."/>
            <person name="Dugan S."/>
            <person name="Gowin J."/>
            <person name="Greiner C."/>
            <person name="Han Y."/>
            <person name="Hu H."/>
            <person name="Hughes D.S.T."/>
            <person name="Huylmans A.-K."/>
            <person name="Kemena C."/>
            <person name="Kremer L.P.M."/>
            <person name="Lee S.L."/>
            <person name="Lopez-Ezquerra A."/>
            <person name="Mallet L."/>
            <person name="Monroy-Kuhn J.M."/>
            <person name="Moser A."/>
            <person name="Murali S.C."/>
            <person name="Muzny D.M."/>
            <person name="Otani S."/>
            <person name="Piulachs M.-D."/>
            <person name="Poelchau M."/>
            <person name="Qu J."/>
            <person name="Schaub F."/>
            <person name="Wada-Katsumata A."/>
            <person name="Worley K.C."/>
            <person name="Xie Q."/>
            <person name="Ylla G."/>
            <person name="Poulsen M."/>
            <person name="Gibbs R.A."/>
            <person name="Schal C."/>
            <person name="Richards S."/>
            <person name="Belles X."/>
            <person name="Korb J."/>
            <person name="Bornberg-Bauer E."/>
        </authorList>
    </citation>
    <scope>NUCLEOTIDE SEQUENCE [LARGE SCALE GENOMIC DNA]</scope>
    <source>
        <tissue evidence="8">Whole body</tissue>
    </source>
</reference>
<dbReference type="InterPro" id="IPR011333">
    <property type="entry name" value="SKP1/BTB/POZ_sf"/>
</dbReference>
<gene>
    <name evidence="8" type="primary">KCTD10</name>
    <name evidence="8" type="ORF">B7P43_G06555</name>
</gene>
<dbReference type="GO" id="GO:0005634">
    <property type="term" value="C:nucleus"/>
    <property type="evidence" value="ECO:0007669"/>
    <property type="project" value="UniProtKB-SubCell"/>
</dbReference>
<organism evidence="8 9">
    <name type="scientific">Cryptotermes secundus</name>
    <dbReference type="NCBI Taxonomy" id="105785"/>
    <lineage>
        <taxon>Eukaryota</taxon>
        <taxon>Metazoa</taxon>
        <taxon>Ecdysozoa</taxon>
        <taxon>Arthropoda</taxon>
        <taxon>Hexapoda</taxon>
        <taxon>Insecta</taxon>
        <taxon>Pterygota</taxon>
        <taxon>Neoptera</taxon>
        <taxon>Polyneoptera</taxon>
        <taxon>Dictyoptera</taxon>
        <taxon>Blattodea</taxon>
        <taxon>Blattoidea</taxon>
        <taxon>Termitoidae</taxon>
        <taxon>Kalotermitidae</taxon>
        <taxon>Cryptotermitinae</taxon>
        <taxon>Cryptotermes</taxon>
    </lineage>
</organism>
<feature type="compositionally biased region" description="Polar residues" evidence="6">
    <location>
        <begin position="260"/>
        <end position="271"/>
    </location>
</feature>
<evidence type="ECO:0000256" key="6">
    <source>
        <dbReference type="SAM" id="MobiDB-lite"/>
    </source>
</evidence>